<dbReference type="AlphaFoldDB" id="A0A9W6W5D7"/>
<dbReference type="InterPro" id="IPR036188">
    <property type="entry name" value="FAD/NAD-bd_sf"/>
</dbReference>
<feature type="domain" description="FAD-binding" evidence="3">
    <location>
        <begin position="7"/>
        <end position="344"/>
    </location>
</feature>
<evidence type="ECO:0000256" key="2">
    <source>
        <dbReference type="ARBA" id="ARBA00023033"/>
    </source>
</evidence>
<dbReference type="GO" id="GO:0004497">
    <property type="term" value="F:monooxygenase activity"/>
    <property type="evidence" value="ECO:0007669"/>
    <property type="project" value="UniProtKB-KW"/>
</dbReference>
<protein>
    <submittedName>
        <fullName evidence="4">FAD-dependent oxidoreductase</fullName>
    </submittedName>
</protein>
<evidence type="ECO:0000313" key="5">
    <source>
        <dbReference type="Proteomes" id="UP001165074"/>
    </source>
</evidence>
<dbReference type="InterPro" id="IPR002938">
    <property type="entry name" value="FAD-bd"/>
</dbReference>
<name>A0A9W6W5D7_9ACTN</name>
<sequence>MSKVRTAIVIGSGIAGPVTAAALVKAGIEATVHEAYPAESDGIGGALAIAPNGQAALGIIGAEESLRASAIPMRRMVMSMGGAEPFETPSLPDMPPLQMVNRSDLHRLLRERALAAGVEFAYGKRLVAADDGPDGVTARFADGTSAHADVLIGADGVRSTVRRLIDPDAPGPDYTGMLGFEGLADLDLDVDPGTMTFAYGRRAYYLYWRQPGGGATWGVNLPWKTYMTLNEARTIPTDKWLRTLRETYADDHPGSDLAERTTPENLQITGALHIMPPVPHWHRGRMVLVGDAVHAPSNSTGQGASLAIESAIELARCLRDLPDPSSAFAAYERLRRHRVEKITARGAKINHAKTPPGPVTRKAISLLMPLALKAMNVEKTMGWEQRHTIDWDAPVTPTSTTSAA</sequence>
<evidence type="ECO:0000313" key="4">
    <source>
        <dbReference type="EMBL" id="GLY89946.1"/>
    </source>
</evidence>
<dbReference type="InterPro" id="IPR050493">
    <property type="entry name" value="FAD-dep_Monooxygenase_BioMet"/>
</dbReference>
<organism evidence="4 5">
    <name type="scientific">Actinoallomurus iriomotensis</name>
    <dbReference type="NCBI Taxonomy" id="478107"/>
    <lineage>
        <taxon>Bacteria</taxon>
        <taxon>Bacillati</taxon>
        <taxon>Actinomycetota</taxon>
        <taxon>Actinomycetes</taxon>
        <taxon>Streptosporangiales</taxon>
        <taxon>Thermomonosporaceae</taxon>
        <taxon>Actinoallomurus</taxon>
    </lineage>
</organism>
<proteinExistence type="predicted"/>
<gene>
    <name evidence="4" type="ORF">Airi02_078750</name>
</gene>
<dbReference type="Proteomes" id="UP001165074">
    <property type="component" value="Unassembled WGS sequence"/>
</dbReference>
<dbReference type="EMBL" id="BSTK01000015">
    <property type="protein sequence ID" value="GLY89946.1"/>
    <property type="molecule type" value="Genomic_DNA"/>
</dbReference>
<evidence type="ECO:0000256" key="1">
    <source>
        <dbReference type="ARBA" id="ARBA00023002"/>
    </source>
</evidence>
<dbReference type="GO" id="GO:0071949">
    <property type="term" value="F:FAD binding"/>
    <property type="evidence" value="ECO:0007669"/>
    <property type="project" value="InterPro"/>
</dbReference>
<keyword evidence="2" id="KW-0503">Monooxygenase</keyword>
<evidence type="ECO:0000259" key="3">
    <source>
        <dbReference type="Pfam" id="PF01494"/>
    </source>
</evidence>
<reference evidence="4" key="1">
    <citation type="submission" date="2023-03" db="EMBL/GenBank/DDBJ databases">
        <title>Actinoallomurus iriomotensis NBRC 103684.</title>
        <authorList>
            <person name="Ichikawa N."/>
            <person name="Sato H."/>
            <person name="Tonouchi N."/>
        </authorList>
    </citation>
    <scope>NUCLEOTIDE SEQUENCE</scope>
    <source>
        <strain evidence="4">NBRC 103684</strain>
    </source>
</reference>
<dbReference type="SUPFAM" id="SSF51905">
    <property type="entry name" value="FAD/NAD(P)-binding domain"/>
    <property type="match status" value="1"/>
</dbReference>
<keyword evidence="5" id="KW-1185">Reference proteome</keyword>
<dbReference type="PANTHER" id="PTHR13789">
    <property type="entry name" value="MONOOXYGENASE"/>
    <property type="match status" value="1"/>
</dbReference>
<accession>A0A9W6W5D7</accession>
<comment type="caution">
    <text evidence="4">The sequence shown here is derived from an EMBL/GenBank/DDBJ whole genome shotgun (WGS) entry which is preliminary data.</text>
</comment>
<dbReference type="RefSeq" id="WP_285580540.1">
    <property type="nucleotide sequence ID" value="NZ_BSTK01000015.1"/>
</dbReference>
<dbReference type="Gene3D" id="3.50.50.60">
    <property type="entry name" value="FAD/NAD(P)-binding domain"/>
    <property type="match status" value="1"/>
</dbReference>
<keyword evidence="1" id="KW-0560">Oxidoreductase</keyword>
<dbReference type="PANTHER" id="PTHR13789:SF309">
    <property type="entry name" value="PUTATIVE (AFU_ORTHOLOGUE AFUA_6G14510)-RELATED"/>
    <property type="match status" value="1"/>
</dbReference>
<dbReference type="Pfam" id="PF01494">
    <property type="entry name" value="FAD_binding_3"/>
    <property type="match status" value="1"/>
</dbReference>
<dbReference type="PRINTS" id="PR00420">
    <property type="entry name" value="RNGMNOXGNASE"/>
</dbReference>